<proteinExistence type="predicted"/>
<organism evidence="2">
    <name type="scientific">Myoviridae sp. ctyWv1</name>
    <dbReference type="NCBI Taxonomy" id="2826718"/>
    <lineage>
        <taxon>Viruses</taxon>
        <taxon>Duplodnaviria</taxon>
        <taxon>Heunggongvirae</taxon>
        <taxon>Uroviricota</taxon>
        <taxon>Caudoviricetes</taxon>
    </lineage>
</organism>
<sequence>MNMESVESVIYDVTAEFFHGATVIWAEQVNTKPDLPYVTLKTGNINRTRFPVVDDDGNRFYPCSTLLEINLYTKGKAVTVTENVTGNYANTAASDLQDFFNYLDSEEIVDKLAAHGMDISLEPPVRDLTNLQNDSKYRYRAMAEATVSFSQEANGRYGIGGMDAPNASGGGSAEMADATSGVIEEVEISEETYEGGKA</sequence>
<dbReference type="InterPro" id="IPR057087">
    <property type="entry name" value="Gp12-like"/>
</dbReference>
<dbReference type="NCBIfam" id="NF047498">
    <property type="entry name" value="LIC_12616_fam"/>
    <property type="match status" value="1"/>
</dbReference>
<reference evidence="2" key="1">
    <citation type="journal article" date="2021" name="Proc. Natl. Acad. Sci. U.S.A.">
        <title>A Catalog of Tens of Thousands of Viruses from Human Metagenomes Reveals Hidden Associations with Chronic Diseases.</title>
        <authorList>
            <person name="Tisza M.J."/>
            <person name="Buck C.B."/>
        </authorList>
    </citation>
    <scope>NUCLEOTIDE SEQUENCE</scope>
    <source>
        <strain evidence="2">CtyWv1</strain>
    </source>
</reference>
<name>A0A8S5QWK5_9CAUD</name>
<protein>
    <recommendedName>
        <fullName evidence="1">Phage neck terminator protein gp12-like domain-containing protein</fullName>
    </recommendedName>
</protein>
<feature type="domain" description="Phage neck terminator protein gp12-like" evidence="1">
    <location>
        <begin position="10"/>
        <end position="163"/>
    </location>
</feature>
<evidence type="ECO:0000259" key="1">
    <source>
        <dbReference type="Pfam" id="PF23961"/>
    </source>
</evidence>
<accession>A0A8S5QWK5</accession>
<dbReference type="EMBL" id="BK015755">
    <property type="protein sequence ID" value="DAE23590.1"/>
    <property type="molecule type" value="Genomic_DNA"/>
</dbReference>
<evidence type="ECO:0000313" key="2">
    <source>
        <dbReference type="EMBL" id="DAE23590.1"/>
    </source>
</evidence>
<dbReference type="Pfam" id="PF23961">
    <property type="entry name" value="Phage_tail_terminator_9"/>
    <property type="match status" value="1"/>
</dbReference>